<dbReference type="KEGG" id="carl:PXC00_12175"/>
<reference evidence="2 3" key="1">
    <citation type="submission" date="2024-06" db="EMBL/GenBank/DDBJ databases">
        <title>Caproicibacterium argilliputei sp. nov, a novel caproic acid producing anaerobic bacterium isolated from pit mud.</title>
        <authorList>
            <person name="Xia S."/>
        </authorList>
    </citation>
    <scope>NUCLEOTIDE SEQUENCE [LARGE SCALE GENOMIC DNA]</scope>
    <source>
        <strain evidence="2 3">ZCY20-5</strain>
    </source>
</reference>
<accession>A0AA97H0U7</accession>
<dbReference type="NCBIfam" id="TIGR01537">
    <property type="entry name" value="portal_HK97"/>
    <property type="match status" value="1"/>
</dbReference>
<proteinExistence type="predicted"/>
<organism evidence="2 3">
    <name type="scientific">Caproicibacterium argilliputei</name>
    <dbReference type="NCBI Taxonomy" id="3030016"/>
    <lineage>
        <taxon>Bacteria</taxon>
        <taxon>Bacillati</taxon>
        <taxon>Bacillota</taxon>
        <taxon>Clostridia</taxon>
        <taxon>Eubacteriales</taxon>
        <taxon>Oscillospiraceae</taxon>
        <taxon>Caproicibacterium</taxon>
    </lineage>
</organism>
<dbReference type="Gene3D" id="1.20.1270.210">
    <property type="match status" value="1"/>
</dbReference>
<feature type="compositionally biased region" description="Polar residues" evidence="1">
    <location>
        <begin position="437"/>
        <end position="447"/>
    </location>
</feature>
<sequence length="453" mass="50469">MSIFSGLFRSRDKPGHRPKDSTNGSGYRYYFGSSSSGKAVTERSAMQISAVYACVRVLSEAIASLPLHLYRYTDKNSKEKAVDHPLYPLLHDEPNPEMTSFIFRETLMTHLLLWGNAYAQIIRNGRGEVAALYPLMANRMRVNRDENGHLYYEYQMSTSDAPTMKAGTVRLMPNDVLHIPGLGFDGLVGYSPIAMAKNSIGMAMATEEYGATFFKNGANPSGILSMPGVVKDPEKIRNSWEAGFGGSSNSNKVAILEEGMTYTPISISPEQAQFLETRKFQLDEIARIFRIPPHMIGDLEHATFSNIEQQSLEFVSYTLEPWLVRWEQSMQRSLLSPEEKKSYFIRFNVDGLLRGDYQSRMNGYSTGIQNGIFSVNDVRELENMDLLSDEEGGNIHVLNGNVVKLADAGSAYNQNSNKEDTNGKGKQVLEMGKKQAARSSKSRTGNGRTDAVP</sequence>
<dbReference type="RefSeq" id="WP_275844745.1">
    <property type="nucleotide sequence ID" value="NZ_CP135996.1"/>
</dbReference>
<protein>
    <submittedName>
        <fullName evidence="2">Phage portal protein</fullName>
    </submittedName>
</protein>
<dbReference type="Gene3D" id="3.30.1120.70">
    <property type="match status" value="1"/>
</dbReference>
<feature type="compositionally biased region" description="Basic and acidic residues" evidence="1">
    <location>
        <begin position="9"/>
        <end position="20"/>
    </location>
</feature>
<gene>
    <name evidence="2" type="ORF">PXC00_12175</name>
</gene>
<dbReference type="Proteomes" id="UP001300604">
    <property type="component" value="Chromosome"/>
</dbReference>
<name>A0AA97H0U7_9FIRM</name>
<feature type="region of interest" description="Disordered" evidence="1">
    <location>
        <begin position="412"/>
        <end position="453"/>
    </location>
</feature>
<keyword evidence="3" id="KW-1185">Reference proteome</keyword>
<dbReference type="InterPro" id="IPR006944">
    <property type="entry name" value="Phage/GTA_portal"/>
</dbReference>
<dbReference type="Gene3D" id="3.40.140.120">
    <property type="match status" value="1"/>
</dbReference>
<evidence type="ECO:0000313" key="2">
    <source>
        <dbReference type="EMBL" id="WOC31936.1"/>
    </source>
</evidence>
<feature type="region of interest" description="Disordered" evidence="1">
    <location>
        <begin position="1"/>
        <end position="22"/>
    </location>
</feature>
<dbReference type="Pfam" id="PF04860">
    <property type="entry name" value="Phage_portal"/>
    <property type="match status" value="1"/>
</dbReference>
<dbReference type="EMBL" id="CP135996">
    <property type="protein sequence ID" value="WOC31936.1"/>
    <property type="molecule type" value="Genomic_DNA"/>
</dbReference>
<reference evidence="3" key="3">
    <citation type="submission" date="2024-06" db="EMBL/GenBank/DDBJ databases">
        <authorList>
            <person name="Zeng C."/>
        </authorList>
    </citation>
    <scope>NUCLEOTIDE SEQUENCE [LARGE SCALE GENOMIC DNA]</scope>
    <source>
        <strain evidence="3">ZCY20-5</strain>
    </source>
</reference>
<evidence type="ECO:0000256" key="1">
    <source>
        <dbReference type="SAM" id="MobiDB-lite"/>
    </source>
</evidence>
<reference evidence="3" key="2">
    <citation type="submission" date="2024-06" db="EMBL/GenBank/DDBJ databases">
        <title>Caproicibacterium argilliputei sp. nov, a novel caproic acid producing anaerobic bacterium isolated from pit mud.</title>
        <authorList>
            <person name="Zeng C."/>
        </authorList>
    </citation>
    <scope>NUCLEOTIDE SEQUENCE [LARGE SCALE GENOMIC DNA]</scope>
    <source>
        <strain evidence="3">ZCY20-5</strain>
    </source>
</reference>
<dbReference type="InterPro" id="IPR006427">
    <property type="entry name" value="Portal_HK97"/>
</dbReference>
<evidence type="ECO:0000313" key="3">
    <source>
        <dbReference type="Proteomes" id="UP001300604"/>
    </source>
</evidence>
<dbReference type="AlphaFoldDB" id="A0AA97H0U7"/>